<evidence type="ECO:0000313" key="7">
    <source>
        <dbReference type="EMBL" id="RHN49454.1"/>
    </source>
</evidence>
<evidence type="ECO:0000256" key="3">
    <source>
        <dbReference type="ARBA" id="ARBA00022833"/>
    </source>
</evidence>
<keyword evidence="4" id="KW-0805">Transcription regulation</keyword>
<comment type="caution">
    <text evidence="7">The sequence shown here is derived from an EMBL/GenBank/DDBJ whole genome shotgun (WGS) entry which is preliminary data.</text>
</comment>
<dbReference type="Proteomes" id="UP000265566">
    <property type="component" value="Chromosome 7"/>
</dbReference>
<name>A0A396HCE9_MEDTR</name>
<reference evidence="7" key="1">
    <citation type="journal article" date="2018" name="Nat. Plants">
        <title>Whole-genome landscape of Medicago truncatula symbiotic genes.</title>
        <authorList>
            <person name="Pecrix Y."/>
            <person name="Gamas P."/>
            <person name="Carrere S."/>
        </authorList>
    </citation>
    <scope>NUCLEOTIDE SEQUENCE</scope>
    <source>
        <tissue evidence="7">Leaves</tissue>
    </source>
</reference>
<protein>
    <recommendedName>
        <fullName evidence="6">AIPP2-like SPOC-like domain-containing protein</fullName>
    </recommendedName>
</protein>
<organism evidence="7">
    <name type="scientific">Medicago truncatula</name>
    <name type="common">Barrel medic</name>
    <name type="synonym">Medicago tribuloides</name>
    <dbReference type="NCBI Taxonomy" id="3880"/>
    <lineage>
        <taxon>Eukaryota</taxon>
        <taxon>Viridiplantae</taxon>
        <taxon>Streptophyta</taxon>
        <taxon>Embryophyta</taxon>
        <taxon>Tracheophyta</taxon>
        <taxon>Spermatophyta</taxon>
        <taxon>Magnoliopsida</taxon>
        <taxon>eudicotyledons</taxon>
        <taxon>Gunneridae</taxon>
        <taxon>Pentapetalae</taxon>
        <taxon>rosids</taxon>
        <taxon>fabids</taxon>
        <taxon>Fabales</taxon>
        <taxon>Fabaceae</taxon>
        <taxon>Papilionoideae</taxon>
        <taxon>50 kb inversion clade</taxon>
        <taxon>NPAAA clade</taxon>
        <taxon>Hologalegina</taxon>
        <taxon>IRL clade</taxon>
        <taxon>Trifolieae</taxon>
        <taxon>Medicago</taxon>
    </lineage>
</organism>
<dbReference type="InterPro" id="IPR049914">
    <property type="entry name" value="PHD1-3/5-6"/>
</dbReference>
<keyword evidence="2" id="KW-0863">Zinc-finger</keyword>
<dbReference type="GO" id="GO:0008270">
    <property type="term" value="F:zinc ion binding"/>
    <property type="evidence" value="ECO:0007669"/>
    <property type="project" value="UniProtKB-KW"/>
</dbReference>
<evidence type="ECO:0000256" key="2">
    <source>
        <dbReference type="ARBA" id="ARBA00022771"/>
    </source>
</evidence>
<dbReference type="Pfam" id="PF23121">
    <property type="entry name" value="SPOC_AIPP2"/>
    <property type="match status" value="2"/>
</dbReference>
<dbReference type="InterPro" id="IPR056280">
    <property type="entry name" value="AIPP2-like_SPOC"/>
</dbReference>
<accession>A0A396HCE9</accession>
<evidence type="ECO:0000259" key="6">
    <source>
        <dbReference type="Pfam" id="PF23121"/>
    </source>
</evidence>
<feature type="domain" description="AIPP2-like SPOC-like" evidence="6">
    <location>
        <begin position="142"/>
        <end position="191"/>
    </location>
</feature>
<gene>
    <name evidence="7" type="ORF">MtrunA17_Chr7g0274691</name>
</gene>
<dbReference type="Gramene" id="rna44287">
    <property type="protein sequence ID" value="RHN49454.1"/>
    <property type="gene ID" value="gene44287"/>
</dbReference>
<sequence length="193" mass="22911">MTEEAIHQFLQMLEFHHSWKLLMHIHDDSYRGKFHISNRHGIERTYDGHVIERTYDGFQAHLSTCPAVEVINFVSSFPEIITLDELPRSSIWPSQFRAQVTKEDIGLYFFAKDVNRFVRHFFSIYNDKISFILSTINFFNYIYFFTFHSYDTHYSSLMNKMIKNDMALKGNLNGAELLIFPSNILPQEIQRKI</sequence>
<evidence type="ECO:0000256" key="5">
    <source>
        <dbReference type="ARBA" id="ARBA00023163"/>
    </source>
</evidence>
<dbReference type="PANTHER" id="PTHR33304:SF15">
    <property type="entry name" value="ZINC FINGER PHD-TYPE DOMAIN-CONTAINING PROTEIN"/>
    <property type="match status" value="1"/>
</dbReference>
<keyword evidence="3" id="KW-0862">Zinc</keyword>
<dbReference type="GO" id="GO:0034244">
    <property type="term" value="P:negative regulation of transcription elongation by RNA polymerase II"/>
    <property type="evidence" value="ECO:0007669"/>
    <property type="project" value="InterPro"/>
</dbReference>
<dbReference type="GO" id="GO:0140566">
    <property type="term" value="F:histone reader activity"/>
    <property type="evidence" value="ECO:0007669"/>
    <property type="project" value="InterPro"/>
</dbReference>
<keyword evidence="1" id="KW-0479">Metal-binding</keyword>
<dbReference type="PANTHER" id="PTHR33304">
    <property type="match status" value="1"/>
</dbReference>
<keyword evidence="5" id="KW-0804">Transcription</keyword>
<dbReference type="AlphaFoldDB" id="A0A396HCE9"/>
<feature type="domain" description="AIPP2-like SPOC-like" evidence="6">
    <location>
        <begin position="51"/>
        <end position="126"/>
    </location>
</feature>
<dbReference type="EMBL" id="PSQE01000007">
    <property type="protein sequence ID" value="RHN49454.1"/>
    <property type="molecule type" value="Genomic_DNA"/>
</dbReference>
<proteinExistence type="predicted"/>
<evidence type="ECO:0000256" key="4">
    <source>
        <dbReference type="ARBA" id="ARBA00023015"/>
    </source>
</evidence>
<evidence type="ECO:0000256" key="1">
    <source>
        <dbReference type="ARBA" id="ARBA00022723"/>
    </source>
</evidence>